<accession>A0AAV0HN68</accession>
<proteinExistence type="predicted"/>
<organism evidence="2 3">
    <name type="scientific">Linum tenue</name>
    <dbReference type="NCBI Taxonomy" id="586396"/>
    <lineage>
        <taxon>Eukaryota</taxon>
        <taxon>Viridiplantae</taxon>
        <taxon>Streptophyta</taxon>
        <taxon>Embryophyta</taxon>
        <taxon>Tracheophyta</taxon>
        <taxon>Spermatophyta</taxon>
        <taxon>Magnoliopsida</taxon>
        <taxon>eudicotyledons</taxon>
        <taxon>Gunneridae</taxon>
        <taxon>Pentapetalae</taxon>
        <taxon>rosids</taxon>
        <taxon>fabids</taxon>
        <taxon>Malpighiales</taxon>
        <taxon>Linaceae</taxon>
        <taxon>Linum</taxon>
    </lineage>
</organism>
<evidence type="ECO:0000313" key="2">
    <source>
        <dbReference type="EMBL" id="CAI0385944.1"/>
    </source>
</evidence>
<sequence>MGTGIPSNSVLWFFIICIWPLLPRCSFSRTY</sequence>
<keyword evidence="1" id="KW-1133">Transmembrane helix</keyword>
<keyword evidence="3" id="KW-1185">Reference proteome</keyword>
<evidence type="ECO:0000256" key="1">
    <source>
        <dbReference type="SAM" id="Phobius"/>
    </source>
</evidence>
<gene>
    <name evidence="2" type="ORF">LITE_LOCUS4954</name>
</gene>
<protein>
    <submittedName>
        <fullName evidence="2">Uncharacterized protein</fullName>
    </submittedName>
</protein>
<dbReference type="Proteomes" id="UP001154282">
    <property type="component" value="Unassembled WGS sequence"/>
</dbReference>
<keyword evidence="1" id="KW-0472">Membrane</keyword>
<comment type="caution">
    <text evidence="2">The sequence shown here is derived from an EMBL/GenBank/DDBJ whole genome shotgun (WGS) entry which is preliminary data.</text>
</comment>
<feature type="transmembrane region" description="Helical" evidence="1">
    <location>
        <begin position="6"/>
        <end position="22"/>
    </location>
</feature>
<evidence type="ECO:0000313" key="3">
    <source>
        <dbReference type="Proteomes" id="UP001154282"/>
    </source>
</evidence>
<reference evidence="2" key="1">
    <citation type="submission" date="2022-08" db="EMBL/GenBank/DDBJ databases">
        <authorList>
            <person name="Gutierrez-Valencia J."/>
        </authorList>
    </citation>
    <scope>NUCLEOTIDE SEQUENCE</scope>
</reference>
<name>A0AAV0HN68_9ROSI</name>
<dbReference type="EMBL" id="CAMGYJ010000002">
    <property type="protein sequence ID" value="CAI0385944.1"/>
    <property type="molecule type" value="Genomic_DNA"/>
</dbReference>
<dbReference type="AlphaFoldDB" id="A0AAV0HN68"/>
<keyword evidence="1" id="KW-0812">Transmembrane</keyword>